<evidence type="ECO:0000256" key="1">
    <source>
        <dbReference type="SAM" id="Phobius"/>
    </source>
</evidence>
<name>A0A8I1LQH9_PAEPO</name>
<evidence type="ECO:0000313" key="3">
    <source>
        <dbReference type="Proteomes" id="UP000650605"/>
    </source>
</evidence>
<reference evidence="2" key="1">
    <citation type="submission" date="2020-12" db="EMBL/GenBank/DDBJ databases">
        <title>Paenibacillus polymyxa LMG 27872: a double-edged sword.</title>
        <authorList>
            <person name="Langendries S."/>
            <person name="Garcia Mendez S."/>
            <person name="Beirinckx S."/>
            <person name="Viaene T."/>
            <person name="Baeyen S."/>
            <person name="Goeminne G."/>
            <person name="Willems A."/>
            <person name="Debode J."/>
            <person name="Goormachtig S."/>
        </authorList>
    </citation>
    <scope>NUCLEOTIDE SEQUENCE</scope>
    <source>
        <strain evidence="2">LMG 27872</strain>
    </source>
</reference>
<dbReference type="EMBL" id="JAEHFQ010000004">
    <property type="protein sequence ID" value="MBM0633506.1"/>
    <property type="molecule type" value="Genomic_DNA"/>
</dbReference>
<feature type="transmembrane region" description="Helical" evidence="1">
    <location>
        <begin position="7"/>
        <end position="26"/>
    </location>
</feature>
<evidence type="ECO:0008006" key="4">
    <source>
        <dbReference type="Google" id="ProtNLM"/>
    </source>
</evidence>
<dbReference type="RefSeq" id="WP_165145949.1">
    <property type="nucleotide sequence ID" value="NZ_JAEHFQ010000004.1"/>
</dbReference>
<sequence>MKKKKDWGSIFIVVSILVGIFCYMQYTEDVQKEEYVQSGIPIGKEYIRKHYNAEFIYKNYDFIGGYVNSTVYLRGYIKGHEGQIISLNYDYKKKKVLYVTGPDWFIDSRNPNKIVPPF</sequence>
<accession>A0A8I1LQH9</accession>
<gene>
    <name evidence="2" type="ORF">JDW19_10210</name>
</gene>
<keyword evidence="1" id="KW-0812">Transmembrane</keyword>
<dbReference type="AlphaFoldDB" id="A0A8I1LQH9"/>
<evidence type="ECO:0000313" key="2">
    <source>
        <dbReference type="EMBL" id="MBM0633506.1"/>
    </source>
</evidence>
<organism evidence="2 3">
    <name type="scientific">Paenibacillus polymyxa</name>
    <name type="common">Bacillus polymyxa</name>
    <dbReference type="NCBI Taxonomy" id="1406"/>
    <lineage>
        <taxon>Bacteria</taxon>
        <taxon>Bacillati</taxon>
        <taxon>Bacillota</taxon>
        <taxon>Bacilli</taxon>
        <taxon>Bacillales</taxon>
        <taxon>Paenibacillaceae</taxon>
        <taxon>Paenibacillus</taxon>
    </lineage>
</organism>
<keyword evidence="1" id="KW-1133">Transmembrane helix</keyword>
<dbReference type="Proteomes" id="UP000650605">
    <property type="component" value="Unassembled WGS sequence"/>
</dbReference>
<keyword evidence="1" id="KW-0472">Membrane</keyword>
<protein>
    <recommendedName>
        <fullName evidence="4">DUF3139 domain-containing protein</fullName>
    </recommendedName>
</protein>
<comment type="caution">
    <text evidence="2">The sequence shown here is derived from an EMBL/GenBank/DDBJ whole genome shotgun (WGS) entry which is preliminary data.</text>
</comment>
<proteinExistence type="predicted"/>